<evidence type="ECO:0000256" key="2">
    <source>
        <dbReference type="ARBA" id="ARBA00022857"/>
    </source>
</evidence>
<dbReference type="InterPro" id="IPR057326">
    <property type="entry name" value="KR_dom"/>
</dbReference>
<dbReference type="SUPFAM" id="SSF51735">
    <property type="entry name" value="NAD(P)-binding Rossmann-fold domains"/>
    <property type="match status" value="1"/>
</dbReference>
<evidence type="ECO:0000256" key="1">
    <source>
        <dbReference type="ARBA" id="ARBA00006484"/>
    </source>
</evidence>
<comment type="caution">
    <text evidence="5">The sequence shown here is derived from an EMBL/GenBank/DDBJ whole genome shotgun (WGS) entry which is preliminary data.</text>
</comment>
<gene>
    <name evidence="5" type="primary">fabG_3</name>
    <name evidence="5" type="ORF">ENSA5_19760</name>
</gene>
<dbReference type="PANTHER" id="PTHR42879:SF2">
    <property type="entry name" value="3-OXOACYL-[ACYL-CARRIER-PROTEIN] REDUCTASE FABG"/>
    <property type="match status" value="1"/>
</dbReference>
<organism evidence="5 6">
    <name type="scientific">Enhygromyxa salina</name>
    <dbReference type="NCBI Taxonomy" id="215803"/>
    <lineage>
        <taxon>Bacteria</taxon>
        <taxon>Pseudomonadati</taxon>
        <taxon>Myxococcota</taxon>
        <taxon>Polyangia</taxon>
        <taxon>Nannocystales</taxon>
        <taxon>Nannocystaceae</taxon>
        <taxon>Enhygromyxa</taxon>
    </lineage>
</organism>
<dbReference type="OrthoDB" id="5363038at2"/>
<comment type="similarity">
    <text evidence="1">Belongs to the short-chain dehydrogenases/reductases (SDR) family.</text>
</comment>
<keyword evidence="2" id="KW-0521">NADP</keyword>
<dbReference type="InterPro" id="IPR036291">
    <property type="entry name" value="NAD(P)-bd_dom_sf"/>
</dbReference>
<feature type="domain" description="Ketoreductase" evidence="4">
    <location>
        <begin position="15"/>
        <end position="198"/>
    </location>
</feature>
<dbReference type="InterPro" id="IPR050259">
    <property type="entry name" value="SDR"/>
</dbReference>
<dbReference type="Gene3D" id="3.40.50.720">
    <property type="entry name" value="NAD(P)-binding Rossmann-like Domain"/>
    <property type="match status" value="1"/>
</dbReference>
<proteinExistence type="inferred from homology"/>
<evidence type="ECO:0000259" key="4">
    <source>
        <dbReference type="SMART" id="SM00822"/>
    </source>
</evidence>
<dbReference type="AlphaFoldDB" id="A0A2S9YD42"/>
<dbReference type="EMBL" id="PVNK01000108">
    <property type="protein sequence ID" value="PRQ03037.1"/>
    <property type="molecule type" value="Genomic_DNA"/>
</dbReference>
<dbReference type="InterPro" id="IPR002347">
    <property type="entry name" value="SDR_fam"/>
</dbReference>
<sequence length="262" mass="27524">MQASTTAPSTNLRHKTALVTGGSRGIGRDIALRLAEAGADVILTYRDRSDAAAEVVEQLRGSDRRAEAVAVDLTGTSQIASLVERVTSVLASWKVNALDILVNNAGVSSHQAFASITEAEFDRVIDINFKSVVFLTQALVPQLADGGRIIAIGSGLSRFSMPGRSLYGSLKAAVERYMAYLATELGPRGITANAISPGALDTDFNAAALKDNPQMRGYLESVTALGRLGVAEDVGGVVAMLCSPAARWITGQRIEVSGGMFL</sequence>
<dbReference type="PRINTS" id="PR00081">
    <property type="entry name" value="GDHRDH"/>
</dbReference>
<accession>A0A2S9YD42</accession>
<evidence type="ECO:0000313" key="6">
    <source>
        <dbReference type="Proteomes" id="UP000237968"/>
    </source>
</evidence>
<dbReference type="Pfam" id="PF13561">
    <property type="entry name" value="adh_short_C2"/>
    <property type="match status" value="1"/>
</dbReference>
<keyword evidence="6" id="KW-1185">Reference proteome</keyword>
<reference evidence="5 6" key="1">
    <citation type="submission" date="2018-03" db="EMBL/GenBank/DDBJ databases">
        <title>Draft Genome Sequences of the Obligatory Marine Myxobacteria Enhygromyxa salina SWB005.</title>
        <authorList>
            <person name="Poehlein A."/>
            <person name="Moghaddam J.A."/>
            <person name="Harms H."/>
            <person name="Alanjari M."/>
            <person name="Koenig G.M."/>
            <person name="Daniel R."/>
            <person name="Schaeberle T.F."/>
        </authorList>
    </citation>
    <scope>NUCLEOTIDE SEQUENCE [LARGE SCALE GENOMIC DNA]</scope>
    <source>
        <strain evidence="5 6">SWB005</strain>
    </source>
</reference>
<name>A0A2S9YD42_9BACT</name>
<dbReference type="PANTHER" id="PTHR42879">
    <property type="entry name" value="3-OXOACYL-(ACYL-CARRIER-PROTEIN) REDUCTASE"/>
    <property type="match status" value="1"/>
</dbReference>
<dbReference type="RefSeq" id="WP_106391404.1">
    <property type="nucleotide sequence ID" value="NZ_PVNK01000108.1"/>
</dbReference>
<dbReference type="EC" id="1.1.1.100" evidence="5"/>
<dbReference type="PRINTS" id="PR00080">
    <property type="entry name" value="SDRFAMILY"/>
</dbReference>
<protein>
    <submittedName>
        <fullName evidence="5">3-oxoacyl-[acyl-carrier-protein] reductase FabG</fullName>
        <ecNumber evidence="5">1.1.1.100</ecNumber>
    </submittedName>
</protein>
<keyword evidence="3 5" id="KW-0560">Oxidoreductase</keyword>
<evidence type="ECO:0000313" key="5">
    <source>
        <dbReference type="EMBL" id="PRQ03037.1"/>
    </source>
</evidence>
<evidence type="ECO:0000256" key="3">
    <source>
        <dbReference type="ARBA" id="ARBA00023002"/>
    </source>
</evidence>
<dbReference type="FunFam" id="3.40.50.720:FF:000374">
    <property type="entry name" value="3-oxoacyl-(Acyl-carrier-protein) reductase"/>
    <property type="match status" value="1"/>
</dbReference>
<dbReference type="SMART" id="SM00822">
    <property type="entry name" value="PKS_KR"/>
    <property type="match status" value="1"/>
</dbReference>
<dbReference type="Proteomes" id="UP000237968">
    <property type="component" value="Unassembled WGS sequence"/>
</dbReference>
<dbReference type="GO" id="GO:0004316">
    <property type="term" value="F:3-oxoacyl-[acyl-carrier-protein] reductase (NADPH) activity"/>
    <property type="evidence" value="ECO:0007669"/>
    <property type="project" value="UniProtKB-EC"/>
</dbReference>